<dbReference type="AlphaFoldDB" id="A0AAV4QP69"/>
<organism evidence="1 2">
    <name type="scientific">Caerostris extrusa</name>
    <name type="common">Bark spider</name>
    <name type="synonym">Caerostris bankana</name>
    <dbReference type="NCBI Taxonomy" id="172846"/>
    <lineage>
        <taxon>Eukaryota</taxon>
        <taxon>Metazoa</taxon>
        <taxon>Ecdysozoa</taxon>
        <taxon>Arthropoda</taxon>
        <taxon>Chelicerata</taxon>
        <taxon>Arachnida</taxon>
        <taxon>Araneae</taxon>
        <taxon>Araneomorphae</taxon>
        <taxon>Entelegynae</taxon>
        <taxon>Araneoidea</taxon>
        <taxon>Araneidae</taxon>
        <taxon>Caerostris</taxon>
    </lineage>
</organism>
<protein>
    <submittedName>
        <fullName evidence="1">Uncharacterized protein</fullName>
    </submittedName>
</protein>
<proteinExistence type="predicted"/>
<sequence length="79" mass="8948">MPLSGTDARVSTQLVKKDITLLKRYKHICVSKHTVSKVCLRSIVHVSSPAGHHLPTESVKTDYYRGIKIKKSAYLPRHH</sequence>
<accession>A0AAV4QP69</accession>
<gene>
    <name evidence="1" type="ORF">CEXT_349771</name>
</gene>
<keyword evidence="2" id="KW-1185">Reference proteome</keyword>
<reference evidence="1 2" key="1">
    <citation type="submission" date="2021-06" db="EMBL/GenBank/DDBJ databases">
        <title>Caerostris extrusa draft genome.</title>
        <authorList>
            <person name="Kono N."/>
            <person name="Arakawa K."/>
        </authorList>
    </citation>
    <scope>NUCLEOTIDE SEQUENCE [LARGE SCALE GENOMIC DNA]</scope>
</reference>
<comment type="caution">
    <text evidence="1">The sequence shown here is derived from an EMBL/GenBank/DDBJ whole genome shotgun (WGS) entry which is preliminary data.</text>
</comment>
<dbReference type="EMBL" id="BPLR01006435">
    <property type="protein sequence ID" value="GIY09845.1"/>
    <property type="molecule type" value="Genomic_DNA"/>
</dbReference>
<evidence type="ECO:0000313" key="2">
    <source>
        <dbReference type="Proteomes" id="UP001054945"/>
    </source>
</evidence>
<dbReference type="Proteomes" id="UP001054945">
    <property type="component" value="Unassembled WGS sequence"/>
</dbReference>
<evidence type="ECO:0000313" key="1">
    <source>
        <dbReference type="EMBL" id="GIY09845.1"/>
    </source>
</evidence>
<name>A0AAV4QP69_CAEEX</name>